<dbReference type="InterPro" id="IPR008979">
    <property type="entry name" value="Galactose-bd-like_sf"/>
</dbReference>
<dbReference type="PROSITE" id="PS51723">
    <property type="entry name" value="PEPTIDASE_M60"/>
    <property type="match status" value="1"/>
</dbReference>
<gene>
    <name evidence="2" type="ORF">GBZ86_09970</name>
</gene>
<sequence>MHVYTLNNTPSIQDSKEYDLALGILENNAIIDSSTNLVSHLGGEYDGSVTIIINVDDNGKYNLLVQYLTADYDRFLSLDVNEVNTGTIYTFPITDGWSINNIKTALLNVNLTSGSNTLKFHGNGINFAPDLGKIFLSKPTIINSTLLNDSSMVYDISLGILNNGATLDPLTNFASSLGGVLDGSSTITVNTVEQGSYNFLIEYLCTDNNNLSVDINEVNTGTIYSLSPTKDLTLNNIEYFIITTSLKAGVNKIKFHGDGINPAPFLGKITISHSTSLTSITDTSLLNTTLKYPNIPTYNYNALEGLIENEARIEDLKDGKIVGWLGGPKDGSVTIGVTVSNSGFYNLGIKYVSGESRSFKITINGETIETIYTAPSTNSWTISDAKTFTLPINLKSDKNSIKFHGDGKNYSPSISSMSLMAPTTSSIPIINIYRKTSLDPWSSIERKSFNIAFHTLEPLGIEIMHPTDITILIQGKSLRGTADINLHDVDNMHYISKVNINESKKIFIPRKGELFLNVNNITHTLSDGVPFSLQIILSIENDINYMITPTFDIRDNKIFNKAITDENEYKNLLLSNSENGMLLISENARLYFPKCKHIPKSLSPSKVLALHEQTILEHNKLAGLDINSINQIDRPRKNFVLVSARNKQAGYMSAGGTMLDTHPTNSGGYFSAGWGIFHEYGHLYEQGWSHIDIWNNLYSANMSEKTTGFTWLWGNDRKDYENKNIQVFYEDYLINEKFTERGFGFGTGLYFFISLQDFFGKKFIGDMTAYYRNNSIWLGKENYVVHAISKLYGMNAIPYMEMYGYYQYANEVVNFVIDNSTSSLMVIPNNETFSKYSSISLPPTVKPIYAGSNKTLEGIGNPNAEIKLTVNNKTYTANCNDKSKFSIKIGEFIDENSVLKISSTESNKTISVAKTILVKTLLSDNLFSFYGLGDYLIATIGFNVTTKTLIVKATGSGSHSYFGNSIYFGATLYDNTGKEIATSSVTGNENAREFAKIFNEKSFEYGYYIKLTHAEPSRLSLSGNVINPPSSSSPLKFGNINLSKVTFYIRNNGIEYKFV</sequence>
<dbReference type="EMBL" id="WHJC01000147">
    <property type="protein sequence ID" value="MPQ44087.1"/>
    <property type="molecule type" value="Genomic_DNA"/>
</dbReference>
<dbReference type="SMART" id="SM01276">
    <property type="entry name" value="M60-like"/>
    <property type="match status" value="1"/>
</dbReference>
<comment type="caution">
    <text evidence="2">The sequence shown here is derived from an EMBL/GenBank/DDBJ whole genome shotgun (WGS) entry which is preliminary data.</text>
</comment>
<dbReference type="Gene3D" id="2.60.120.260">
    <property type="entry name" value="Galactose-binding domain-like"/>
    <property type="match status" value="3"/>
</dbReference>
<name>A0A6I1MPM7_9CLOT</name>
<accession>A0A6I1MPM7</accession>
<dbReference type="AlphaFoldDB" id="A0A6I1MPM7"/>
<dbReference type="SUPFAM" id="SSF49785">
    <property type="entry name" value="Galactose-binding domain-like"/>
    <property type="match status" value="2"/>
</dbReference>
<dbReference type="Pfam" id="PF03272">
    <property type="entry name" value="Mucin_bdg"/>
    <property type="match status" value="1"/>
</dbReference>
<organism evidence="2 3">
    <name type="scientific">Clostridium tarantellae</name>
    <dbReference type="NCBI Taxonomy" id="39493"/>
    <lineage>
        <taxon>Bacteria</taxon>
        <taxon>Bacillati</taxon>
        <taxon>Bacillota</taxon>
        <taxon>Clostridia</taxon>
        <taxon>Eubacteriales</taxon>
        <taxon>Clostridiaceae</taxon>
        <taxon>Clostridium</taxon>
    </lineage>
</organism>
<dbReference type="InterPro" id="IPR004954">
    <property type="entry name" value="Mucin-bd"/>
</dbReference>
<evidence type="ECO:0000313" key="3">
    <source>
        <dbReference type="Proteomes" id="UP000430345"/>
    </source>
</evidence>
<dbReference type="InterPro" id="IPR042279">
    <property type="entry name" value="Pep_M60_3"/>
</dbReference>
<keyword evidence="3" id="KW-1185">Reference proteome</keyword>
<dbReference type="RefSeq" id="WP_152890258.1">
    <property type="nucleotide sequence ID" value="NZ_WHJC01000147.1"/>
</dbReference>
<evidence type="ECO:0000313" key="2">
    <source>
        <dbReference type="EMBL" id="MPQ44087.1"/>
    </source>
</evidence>
<proteinExistence type="predicted"/>
<dbReference type="Gene3D" id="1.10.390.30">
    <property type="entry name" value="Peptidase M60, enhancin-like domain 3"/>
    <property type="match status" value="1"/>
</dbReference>
<evidence type="ECO:0000259" key="1">
    <source>
        <dbReference type="PROSITE" id="PS51723"/>
    </source>
</evidence>
<dbReference type="OrthoDB" id="1871066at2"/>
<protein>
    <recommendedName>
        <fullName evidence="1">Peptidase M60 domain-containing protein</fullName>
    </recommendedName>
</protein>
<dbReference type="Gene3D" id="3.40.390.80">
    <property type="entry name" value="Peptidase M60, enhancin-like domain 2"/>
    <property type="match status" value="1"/>
</dbReference>
<dbReference type="InterPro" id="IPR031161">
    <property type="entry name" value="Peptidase_M60_dom"/>
</dbReference>
<feature type="domain" description="Peptidase M60" evidence="1">
    <location>
        <begin position="454"/>
        <end position="760"/>
    </location>
</feature>
<reference evidence="2 3" key="1">
    <citation type="submission" date="2019-10" db="EMBL/GenBank/DDBJ databases">
        <title>The Genome Sequence of Clostridium tarantellae Isolated from Fish Brain.</title>
        <authorList>
            <person name="Bano L."/>
            <person name="Kiel M."/>
            <person name="Sales G."/>
            <person name="Doxey A.C."/>
            <person name="Mansfield M.J."/>
            <person name="Schiavone M."/>
            <person name="Rossetto O."/>
            <person name="Pirazzini M."/>
            <person name="Dobrindt U."/>
            <person name="Montecucco C."/>
        </authorList>
    </citation>
    <scope>NUCLEOTIDE SEQUENCE [LARGE SCALE GENOMIC DNA]</scope>
    <source>
        <strain evidence="2 3">DSM 3997</strain>
    </source>
</reference>
<dbReference type="Proteomes" id="UP000430345">
    <property type="component" value="Unassembled WGS sequence"/>
</dbReference>
<dbReference type="Pfam" id="PF13402">
    <property type="entry name" value="Peptidase_M60"/>
    <property type="match status" value="1"/>
</dbReference>